<sequence length="173" mass="18930">MWMFFTEGVATPSVGAVPVTVTVGRRDLDFLSEDIPSDYEVQLQQDPSLEKTKTSARDAVRIPTIATSGIGSAKPSSSWSSETTESATDVAILAVTISSWQFRSIAFSAHDRNLVNTLLEIATLVAGACRHPNPGAIAGRWERETDGLRGRERREEGGERVRGIFEILSYNLF</sequence>
<reference evidence="1" key="1">
    <citation type="submission" date="2023-07" db="EMBL/GenBank/DDBJ databases">
        <title>draft genome sequence of fig (Ficus carica).</title>
        <authorList>
            <person name="Takahashi T."/>
            <person name="Nishimura K."/>
        </authorList>
    </citation>
    <scope>NUCLEOTIDE SEQUENCE</scope>
</reference>
<proteinExistence type="predicted"/>
<evidence type="ECO:0000313" key="2">
    <source>
        <dbReference type="Proteomes" id="UP001187192"/>
    </source>
</evidence>
<dbReference type="Proteomes" id="UP001187192">
    <property type="component" value="Unassembled WGS sequence"/>
</dbReference>
<dbReference type="EMBL" id="BTGU01000069">
    <property type="protein sequence ID" value="GMN57209.1"/>
    <property type="molecule type" value="Genomic_DNA"/>
</dbReference>
<comment type="caution">
    <text evidence="1">The sequence shown here is derived from an EMBL/GenBank/DDBJ whole genome shotgun (WGS) entry which is preliminary data.</text>
</comment>
<name>A0AA88DLE2_FICCA</name>
<gene>
    <name evidence="1" type="ORF">TIFTF001_026316</name>
</gene>
<keyword evidence="2" id="KW-1185">Reference proteome</keyword>
<protein>
    <submittedName>
        <fullName evidence="1">Uncharacterized protein</fullName>
    </submittedName>
</protein>
<dbReference type="AlphaFoldDB" id="A0AA88DLE2"/>
<evidence type="ECO:0000313" key="1">
    <source>
        <dbReference type="EMBL" id="GMN57209.1"/>
    </source>
</evidence>
<accession>A0AA88DLE2</accession>
<organism evidence="1 2">
    <name type="scientific">Ficus carica</name>
    <name type="common">Common fig</name>
    <dbReference type="NCBI Taxonomy" id="3494"/>
    <lineage>
        <taxon>Eukaryota</taxon>
        <taxon>Viridiplantae</taxon>
        <taxon>Streptophyta</taxon>
        <taxon>Embryophyta</taxon>
        <taxon>Tracheophyta</taxon>
        <taxon>Spermatophyta</taxon>
        <taxon>Magnoliopsida</taxon>
        <taxon>eudicotyledons</taxon>
        <taxon>Gunneridae</taxon>
        <taxon>Pentapetalae</taxon>
        <taxon>rosids</taxon>
        <taxon>fabids</taxon>
        <taxon>Rosales</taxon>
        <taxon>Moraceae</taxon>
        <taxon>Ficeae</taxon>
        <taxon>Ficus</taxon>
    </lineage>
</organism>